<dbReference type="GO" id="GO:0008270">
    <property type="term" value="F:zinc ion binding"/>
    <property type="evidence" value="ECO:0007669"/>
    <property type="project" value="InterPro"/>
</dbReference>
<dbReference type="InterPro" id="IPR036864">
    <property type="entry name" value="Zn2-C6_fun-type_DNA-bd_sf"/>
</dbReference>
<gene>
    <name evidence="8" type="ORF">P154DRAFT_304577</name>
</gene>
<feature type="compositionally biased region" description="Basic and acidic residues" evidence="6">
    <location>
        <begin position="750"/>
        <end position="759"/>
    </location>
</feature>
<proteinExistence type="predicted"/>
<dbReference type="Pfam" id="PF04082">
    <property type="entry name" value="Fungal_trans"/>
    <property type="match status" value="1"/>
</dbReference>
<evidence type="ECO:0000256" key="6">
    <source>
        <dbReference type="SAM" id="MobiDB-lite"/>
    </source>
</evidence>
<dbReference type="Proteomes" id="UP000799779">
    <property type="component" value="Unassembled WGS sequence"/>
</dbReference>
<dbReference type="Gene3D" id="4.10.240.10">
    <property type="entry name" value="Zn(2)-C6 fungal-type DNA-binding domain"/>
    <property type="match status" value="1"/>
</dbReference>
<keyword evidence="9" id="KW-1185">Reference proteome</keyword>
<sequence>MHPRITAGPASRIPPPAESVYTSRVPALHGPDSQRLPSPLAQQSPATVAASPMTAHPSPMGLQLSPQAAHPPAAGAADHGAADRRAADNSLRSRSAIACQKCRRSKVKCDNDGPDTTCKGCRAVGRACVYLTPGAPSSAPERRESIGGDRAIKLEPSRRSRMKKAASSTSSTPYHLKDSPRADVDALNPELLTPAVWKELFEIFKKHYVTDLPFLHASDFSECLSELQAQKDQDPTSSAHPPFDPAWLLAFLALTSKFHKGIVYHHDPVTTRIPDAMKAATYYAKNSRDRLPLTGDPSLQRVQALLMLGLHDWGMFHGSTAWHSIGAAIREAQLLGLHIEEERVDQQVQDSQASPDGMQIDSGAGSSQDDNKIIEAANKARETRRRTFWSCFIFDRYLSSGRLRISSFQDFSELHVQLPCSDNAFIYGLNVKTSQLPGFRERSPCQDGNSIRPKLVYDDTEVGDKEGDLSRFIRSMDIFWAVLKWSCRGGRRIDGSTPPWESKSNFYNFDCRLGGFRKSLPPRLASSSKIIQRIHGSMGAIQHFILMHTVLLLCDIMNNREYLVFLPKDLSKPIGPTEGPTFRAEDVPEGFWERSARKCFKSARELLDLLCACDGQGVLVETPLSGFTAFQLAVVAIYCRFFPQMDIDHHMTSLGTPPDSIEAARENARVNAEKATFLLKKMAPRWQMNVFWDKQLDMLNKYLPRAAEEYLKKYSTGHGLRDYQVWESFLKEICADRDVDVHRESDPKFSKFTKEERDLPPNPYSPGHHNDDKNDLKSEDDSMETDATDTMSSHPESGFTAINNGRDATKTESGGGEAETLKQPSISHDNGQHPFAHHPHNHQRYPEYVPSQSTVSASRTTVNAGQHHDQNATYGPSPQHDFYNKLSELQHWPHHLENFTNGEPYANAAFPPFVPDQGLIGTGGMSFWPGYPSYS</sequence>
<evidence type="ECO:0000313" key="9">
    <source>
        <dbReference type="Proteomes" id="UP000799779"/>
    </source>
</evidence>
<dbReference type="PANTHER" id="PTHR47338:SF5">
    <property type="entry name" value="ZN(II)2CYS6 TRANSCRIPTION FACTOR (EUROFUNG)"/>
    <property type="match status" value="1"/>
</dbReference>
<comment type="subcellular location">
    <subcellularLocation>
        <location evidence="1">Nucleus</location>
    </subcellularLocation>
</comment>
<keyword evidence="2" id="KW-0479">Metal-binding</keyword>
<keyword evidence="5" id="KW-0539">Nucleus</keyword>
<dbReference type="CDD" id="cd00067">
    <property type="entry name" value="GAL4"/>
    <property type="match status" value="1"/>
</dbReference>
<dbReference type="SMART" id="SM00906">
    <property type="entry name" value="Fungal_trans"/>
    <property type="match status" value="1"/>
</dbReference>
<feature type="region of interest" description="Disordered" evidence="6">
    <location>
        <begin position="1"/>
        <end position="92"/>
    </location>
</feature>
<dbReference type="AlphaFoldDB" id="A0A6A5W4R2"/>
<name>A0A6A5W4R2_9PLEO</name>
<dbReference type="GO" id="GO:0003677">
    <property type="term" value="F:DNA binding"/>
    <property type="evidence" value="ECO:0007669"/>
    <property type="project" value="InterPro"/>
</dbReference>
<dbReference type="Pfam" id="PF00172">
    <property type="entry name" value="Zn_clus"/>
    <property type="match status" value="1"/>
</dbReference>
<accession>A0A6A5W4R2</accession>
<feature type="region of interest" description="Disordered" evidence="6">
    <location>
        <begin position="750"/>
        <end position="842"/>
    </location>
</feature>
<dbReference type="GO" id="GO:0000981">
    <property type="term" value="F:DNA-binding transcription factor activity, RNA polymerase II-specific"/>
    <property type="evidence" value="ECO:0007669"/>
    <property type="project" value="InterPro"/>
</dbReference>
<dbReference type="SMART" id="SM00066">
    <property type="entry name" value="GAL4"/>
    <property type="match status" value="1"/>
</dbReference>
<evidence type="ECO:0000313" key="8">
    <source>
        <dbReference type="EMBL" id="KAF1996843.1"/>
    </source>
</evidence>
<evidence type="ECO:0000256" key="4">
    <source>
        <dbReference type="ARBA" id="ARBA00023163"/>
    </source>
</evidence>
<feature type="compositionally biased region" description="Basic and acidic residues" evidence="6">
    <location>
        <begin position="768"/>
        <end position="780"/>
    </location>
</feature>
<reference evidence="8" key="1">
    <citation type="journal article" date="2020" name="Stud. Mycol.">
        <title>101 Dothideomycetes genomes: a test case for predicting lifestyles and emergence of pathogens.</title>
        <authorList>
            <person name="Haridas S."/>
            <person name="Albert R."/>
            <person name="Binder M."/>
            <person name="Bloem J."/>
            <person name="Labutti K."/>
            <person name="Salamov A."/>
            <person name="Andreopoulos B."/>
            <person name="Baker S."/>
            <person name="Barry K."/>
            <person name="Bills G."/>
            <person name="Bluhm B."/>
            <person name="Cannon C."/>
            <person name="Castanera R."/>
            <person name="Culley D."/>
            <person name="Daum C."/>
            <person name="Ezra D."/>
            <person name="Gonzalez J."/>
            <person name="Henrissat B."/>
            <person name="Kuo A."/>
            <person name="Liang C."/>
            <person name="Lipzen A."/>
            <person name="Lutzoni F."/>
            <person name="Magnuson J."/>
            <person name="Mondo S."/>
            <person name="Nolan M."/>
            <person name="Ohm R."/>
            <person name="Pangilinan J."/>
            <person name="Park H.-J."/>
            <person name="Ramirez L."/>
            <person name="Alfaro M."/>
            <person name="Sun H."/>
            <person name="Tritt A."/>
            <person name="Yoshinaga Y."/>
            <person name="Zwiers L.-H."/>
            <person name="Turgeon B."/>
            <person name="Goodwin S."/>
            <person name="Spatafora J."/>
            <person name="Crous P."/>
            <person name="Grigoriev I."/>
        </authorList>
    </citation>
    <scope>NUCLEOTIDE SEQUENCE</scope>
    <source>
        <strain evidence="8">CBS 123094</strain>
    </source>
</reference>
<dbReference type="SUPFAM" id="SSF57701">
    <property type="entry name" value="Zn2/Cys6 DNA-binding domain"/>
    <property type="match status" value="1"/>
</dbReference>
<organism evidence="8 9">
    <name type="scientific">Amniculicola lignicola CBS 123094</name>
    <dbReference type="NCBI Taxonomy" id="1392246"/>
    <lineage>
        <taxon>Eukaryota</taxon>
        <taxon>Fungi</taxon>
        <taxon>Dikarya</taxon>
        <taxon>Ascomycota</taxon>
        <taxon>Pezizomycotina</taxon>
        <taxon>Dothideomycetes</taxon>
        <taxon>Pleosporomycetidae</taxon>
        <taxon>Pleosporales</taxon>
        <taxon>Amniculicolaceae</taxon>
        <taxon>Amniculicola</taxon>
    </lineage>
</organism>
<dbReference type="GO" id="GO:0006351">
    <property type="term" value="P:DNA-templated transcription"/>
    <property type="evidence" value="ECO:0007669"/>
    <property type="project" value="InterPro"/>
</dbReference>
<feature type="region of interest" description="Disordered" evidence="6">
    <location>
        <begin position="133"/>
        <end position="180"/>
    </location>
</feature>
<feature type="compositionally biased region" description="Low complexity" evidence="6">
    <location>
        <begin position="68"/>
        <end position="79"/>
    </location>
</feature>
<keyword evidence="3" id="KW-0805">Transcription regulation</keyword>
<evidence type="ECO:0000256" key="1">
    <source>
        <dbReference type="ARBA" id="ARBA00004123"/>
    </source>
</evidence>
<evidence type="ECO:0000256" key="2">
    <source>
        <dbReference type="ARBA" id="ARBA00022723"/>
    </source>
</evidence>
<dbReference type="PROSITE" id="PS00463">
    <property type="entry name" value="ZN2_CY6_FUNGAL_1"/>
    <property type="match status" value="1"/>
</dbReference>
<evidence type="ECO:0000256" key="5">
    <source>
        <dbReference type="ARBA" id="ARBA00023242"/>
    </source>
</evidence>
<dbReference type="InterPro" id="IPR007219">
    <property type="entry name" value="XnlR_reg_dom"/>
</dbReference>
<protein>
    <recommendedName>
        <fullName evidence="7">Zn(2)-C6 fungal-type domain-containing protein</fullName>
    </recommendedName>
</protein>
<dbReference type="CDD" id="cd12148">
    <property type="entry name" value="fungal_TF_MHR"/>
    <property type="match status" value="1"/>
</dbReference>
<dbReference type="InterPro" id="IPR001138">
    <property type="entry name" value="Zn2Cys6_DnaBD"/>
</dbReference>
<evidence type="ECO:0000256" key="3">
    <source>
        <dbReference type="ARBA" id="ARBA00023015"/>
    </source>
</evidence>
<feature type="region of interest" description="Disordered" evidence="6">
    <location>
        <begin position="345"/>
        <end position="370"/>
    </location>
</feature>
<keyword evidence="4" id="KW-0804">Transcription</keyword>
<evidence type="ECO:0000259" key="7">
    <source>
        <dbReference type="PROSITE" id="PS50048"/>
    </source>
</evidence>
<dbReference type="EMBL" id="ML977620">
    <property type="protein sequence ID" value="KAF1996843.1"/>
    <property type="molecule type" value="Genomic_DNA"/>
</dbReference>
<dbReference type="PROSITE" id="PS50048">
    <property type="entry name" value="ZN2_CY6_FUNGAL_2"/>
    <property type="match status" value="1"/>
</dbReference>
<feature type="domain" description="Zn(2)-C6 fungal-type" evidence="7">
    <location>
        <begin position="98"/>
        <end position="130"/>
    </location>
</feature>
<dbReference type="GO" id="GO:0005634">
    <property type="term" value="C:nucleus"/>
    <property type="evidence" value="ECO:0007669"/>
    <property type="project" value="UniProtKB-SubCell"/>
</dbReference>
<dbReference type="OrthoDB" id="5370478at2759"/>
<feature type="compositionally biased region" description="Basic and acidic residues" evidence="6">
    <location>
        <begin position="140"/>
        <end position="158"/>
    </location>
</feature>
<feature type="compositionally biased region" description="Polar residues" evidence="6">
    <location>
        <begin position="788"/>
        <end position="803"/>
    </location>
</feature>
<dbReference type="InterPro" id="IPR050815">
    <property type="entry name" value="TF_fung"/>
</dbReference>
<dbReference type="PANTHER" id="PTHR47338">
    <property type="entry name" value="ZN(II)2CYS6 TRANSCRIPTION FACTOR (EUROFUNG)-RELATED"/>
    <property type="match status" value="1"/>
</dbReference>